<reference evidence="2" key="1">
    <citation type="submission" date="2022-07" db="EMBL/GenBank/DDBJ databases">
        <title>Phylogenomic reconstructions and comparative analyses of Kickxellomycotina fungi.</title>
        <authorList>
            <person name="Reynolds N.K."/>
            <person name="Stajich J.E."/>
            <person name="Barry K."/>
            <person name="Grigoriev I.V."/>
            <person name="Crous P."/>
            <person name="Smith M.E."/>
        </authorList>
    </citation>
    <scope>NUCLEOTIDE SEQUENCE</scope>
    <source>
        <strain evidence="2">RSA 567</strain>
    </source>
</reference>
<dbReference type="Proteomes" id="UP001151582">
    <property type="component" value="Unassembled WGS sequence"/>
</dbReference>
<evidence type="ECO:0000256" key="1">
    <source>
        <dbReference type="SAM" id="MobiDB-lite"/>
    </source>
</evidence>
<feature type="region of interest" description="Disordered" evidence="1">
    <location>
        <begin position="1"/>
        <end position="58"/>
    </location>
</feature>
<protein>
    <submittedName>
        <fullName evidence="2">Uncharacterized protein</fullName>
    </submittedName>
</protein>
<feature type="compositionally biased region" description="Polar residues" evidence="1">
    <location>
        <begin position="651"/>
        <end position="661"/>
    </location>
</feature>
<dbReference type="AlphaFoldDB" id="A0A9W8B3D5"/>
<dbReference type="EMBL" id="JANBQB010000077">
    <property type="protein sequence ID" value="KAJ1982860.1"/>
    <property type="molecule type" value="Genomic_DNA"/>
</dbReference>
<keyword evidence="3" id="KW-1185">Reference proteome</keyword>
<feature type="region of interest" description="Disordered" evidence="1">
    <location>
        <begin position="346"/>
        <end position="384"/>
    </location>
</feature>
<name>A0A9W8B3D5_9FUNG</name>
<organism evidence="2 3">
    <name type="scientific">Dimargaris verticillata</name>
    <dbReference type="NCBI Taxonomy" id="2761393"/>
    <lineage>
        <taxon>Eukaryota</taxon>
        <taxon>Fungi</taxon>
        <taxon>Fungi incertae sedis</taxon>
        <taxon>Zoopagomycota</taxon>
        <taxon>Kickxellomycotina</taxon>
        <taxon>Dimargaritomycetes</taxon>
        <taxon>Dimargaritales</taxon>
        <taxon>Dimargaritaceae</taxon>
        <taxon>Dimargaris</taxon>
    </lineage>
</organism>
<proteinExistence type="predicted"/>
<gene>
    <name evidence="2" type="ORF">H4R34_001557</name>
</gene>
<evidence type="ECO:0000313" key="2">
    <source>
        <dbReference type="EMBL" id="KAJ1982860.1"/>
    </source>
</evidence>
<dbReference type="OrthoDB" id="5600187at2759"/>
<feature type="region of interest" description="Disordered" evidence="1">
    <location>
        <begin position="89"/>
        <end position="157"/>
    </location>
</feature>
<feature type="region of interest" description="Disordered" evidence="1">
    <location>
        <begin position="525"/>
        <end position="661"/>
    </location>
</feature>
<feature type="compositionally biased region" description="Polar residues" evidence="1">
    <location>
        <begin position="28"/>
        <end position="52"/>
    </location>
</feature>
<accession>A0A9W8B3D5</accession>
<feature type="compositionally biased region" description="Low complexity" evidence="1">
    <location>
        <begin position="96"/>
        <end position="117"/>
    </location>
</feature>
<sequence>MSLHNSPTGKPRAASYPPSTPMDERLPSQPQNRPSMSATPTQSSEKPTTLTPSPVCRPLVAPQLSDFAHVSSEQLPVPADALRPIARQPSSPIIAPQGRQMSPGSQPPSGESPSAEPTSKHLHPYATRHADRQHQGESQSQTEERSPRTMGSTLPISPNMLGQDILFRKRGSNNNVWSEEDAGKLLDYIIEHLGEYHKANKTVWYRDVAIFVFRHKYTEGQVKNKITSLKKGYHMAIDQYQRFKKQHPNLSEREYDAEYSKIKFSVCRFYDKIHTIFADHRRERMHIPDFSDDEGHGGAPQALRALSRGVQEPAGYGRTKDAAAFVQPNRSRERLQADYAEQARRYLTDPRARSLGTAQDTASSDASRLRGAGMNNSPGMAQGSMDRDIQAELALRVDRLHHSTQNLLTEFASVNDDIERLPIPLTDDKAGEYRAGLAQLNDMTQAMFRVYQLRVDLEMNRIKSNEYVRMEELRLREKELEAMTGKRTYDQANVPPYAPDRMEMRMHRRPNINPDLSLTSALPQVLSPPLRSNPAPMVRRRSFGTGRPMMEPASAYNAGSTPLHKRPRTFNPQQASPGSLRGVPLPAPSSRGFSPHHGTPEAVHSGGNPFQPYTVPNRVREPGYGPPSGGAGSFAPRSYPSPRLHYPRGNSGVQSTHSPPP</sequence>
<feature type="compositionally biased region" description="Polar residues" evidence="1">
    <location>
        <begin position="356"/>
        <end position="366"/>
    </location>
</feature>
<comment type="caution">
    <text evidence="2">The sequence shown here is derived from an EMBL/GenBank/DDBJ whole genome shotgun (WGS) entry which is preliminary data.</text>
</comment>
<evidence type="ECO:0000313" key="3">
    <source>
        <dbReference type="Proteomes" id="UP001151582"/>
    </source>
</evidence>